<name>A0AAV4DKI4_9GAST</name>
<comment type="caution">
    <text evidence="1">The sequence shown here is derived from an EMBL/GenBank/DDBJ whole genome shotgun (WGS) entry which is preliminary data.</text>
</comment>
<proteinExistence type="predicted"/>
<reference evidence="1 2" key="1">
    <citation type="journal article" date="2021" name="Elife">
        <title>Chloroplast acquisition without the gene transfer in kleptoplastic sea slugs, Plakobranchus ocellatus.</title>
        <authorList>
            <person name="Maeda T."/>
            <person name="Takahashi S."/>
            <person name="Yoshida T."/>
            <person name="Shimamura S."/>
            <person name="Takaki Y."/>
            <person name="Nagai Y."/>
            <person name="Toyoda A."/>
            <person name="Suzuki Y."/>
            <person name="Arimoto A."/>
            <person name="Ishii H."/>
            <person name="Satoh N."/>
            <person name="Nishiyama T."/>
            <person name="Hasebe M."/>
            <person name="Maruyama T."/>
            <person name="Minagawa J."/>
            <person name="Obokata J."/>
            <person name="Shigenobu S."/>
        </authorList>
    </citation>
    <scope>NUCLEOTIDE SEQUENCE [LARGE SCALE GENOMIC DNA]</scope>
</reference>
<dbReference type="AlphaFoldDB" id="A0AAV4DKI4"/>
<dbReference type="EMBL" id="BLXT01007982">
    <property type="protein sequence ID" value="GFO44792.1"/>
    <property type="molecule type" value="Genomic_DNA"/>
</dbReference>
<accession>A0AAV4DKI4</accession>
<gene>
    <name evidence="1" type="ORF">PoB_007129700</name>
</gene>
<evidence type="ECO:0000313" key="2">
    <source>
        <dbReference type="Proteomes" id="UP000735302"/>
    </source>
</evidence>
<dbReference type="Proteomes" id="UP000735302">
    <property type="component" value="Unassembled WGS sequence"/>
</dbReference>
<protein>
    <submittedName>
        <fullName evidence="1">Uncharacterized protein</fullName>
    </submittedName>
</protein>
<keyword evidence="2" id="KW-1185">Reference proteome</keyword>
<organism evidence="1 2">
    <name type="scientific">Plakobranchus ocellatus</name>
    <dbReference type="NCBI Taxonomy" id="259542"/>
    <lineage>
        <taxon>Eukaryota</taxon>
        <taxon>Metazoa</taxon>
        <taxon>Spiralia</taxon>
        <taxon>Lophotrochozoa</taxon>
        <taxon>Mollusca</taxon>
        <taxon>Gastropoda</taxon>
        <taxon>Heterobranchia</taxon>
        <taxon>Euthyneura</taxon>
        <taxon>Panpulmonata</taxon>
        <taxon>Sacoglossa</taxon>
        <taxon>Placobranchoidea</taxon>
        <taxon>Plakobranchidae</taxon>
        <taxon>Plakobranchus</taxon>
    </lineage>
</organism>
<evidence type="ECO:0000313" key="1">
    <source>
        <dbReference type="EMBL" id="GFO44792.1"/>
    </source>
</evidence>
<sequence length="97" mass="11084">MLSSPWTGWISRFGLRHSIGSRLTVHVCIVDSNSSPTRRSATPYNSIPPTGQRYRAFSSNTQGRFPEFFSASEPFKKTWDIRQLKPSTANYRLFQAN</sequence>